<reference evidence="4" key="1">
    <citation type="journal article" date="2019" name="Int. J. Syst. Evol. Microbiol.">
        <title>The Global Catalogue of Microorganisms (GCM) 10K type strain sequencing project: providing services to taxonomists for standard genome sequencing and annotation.</title>
        <authorList>
            <consortium name="The Broad Institute Genomics Platform"/>
            <consortium name="The Broad Institute Genome Sequencing Center for Infectious Disease"/>
            <person name="Wu L."/>
            <person name="Ma J."/>
        </authorList>
    </citation>
    <scope>NUCLEOTIDE SEQUENCE [LARGE SCALE GENOMIC DNA]</scope>
    <source>
        <strain evidence="4">JCM 15443</strain>
    </source>
</reference>
<dbReference type="PANTHER" id="PTHR31793:SF27">
    <property type="entry name" value="NOVEL THIOESTERASE SUPERFAMILY DOMAIN AND SAPOSIN A-TYPE DOMAIN CONTAINING PROTEIN (0610012H03RIK)"/>
    <property type="match status" value="1"/>
</dbReference>
<protein>
    <submittedName>
        <fullName evidence="3">Thioesterase</fullName>
    </submittedName>
</protein>
<dbReference type="Pfam" id="PF13279">
    <property type="entry name" value="4HBT_2"/>
    <property type="match status" value="1"/>
</dbReference>
<evidence type="ECO:0000256" key="2">
    <source>
        <dbReference type="ARBA" id="ARBA00022801"/>
    </source>
</evidence>
<name>A0ABQ2GJG2_9DEIO</name>
<dbReference type="Gene3D" id="3.10.129.10">
    <property type="entry name" value="Hotdog Thioesterase"/>
    <property type="match status" value="1"/>
</dbReference>
<evidence type="ECO:0000313" key="4">
    <source>
        <dbReference type="Proteomes" id="UP000661918"/>
    </source>
</evidence>
<dbReference type="RefSeq" id="WP_188900461.1">
    <property type="nucleotide sequence ID" value="NZ_BMOM01000001.1"/>
</dbReference>
<dbReference type="InterPro" id="IPR050563">
    <property type="entry name" value="4-hydroxybenzoyl-CoA_TE"/>
</dbReference>
<organism evidence="3 4">
    <name type="scientific">Deinococcus aerophilus</name>
    <dbReference type="NCBI Taxonomy" id="522488"/>
    <lineage>
        <taxon>Bacteria</taxon>
        <taxon>Thermotogati</taxon>
        <taxon>Deinococcota</taxon>
        <taxon>Deinococci</taxon>
        <taxon>Deinococcales</taxon>
        <taxon>Deinococcaceae</taxon>
        <taxon>Deinococcus</taxon>
    </lineage>
</organism>
<keyword evidence="2" id="KW-0378">Hydrolase</keyword>
<dbReference type="Proteomes" id="UP000661918">
    <property type="component" value="Unassembled WGS sequence"/>
</dbReference>
<evidence type="ECO:0000256" key="1">
    <source>
        <dbReference type="ARBA" id="ARBA00005953"/>
    </source>
</evidence>
<dbReference type="PANTHER" id="PTHR31793">
    <property type="entry name" value="4-HYDROXYBENZOYL-COA THIOESTERASE FAMILY MEMBER"/>
    <property type="match status" value="1"/>
</dbReference>
<comment type="similarity">
    <text evidence="1">Belongs to the 4-hydroxybenzoyl-CoA thioesterase family.</text>
</comment>
<dbReference type="EMBL" id="BMOM01000001">
    <property type="protein sequence ID" value="GGL97529.1"/>
    <property type="molecule type" value="Genomic_DNA"/>
</dbReference>
<proteinExistence type="inferred from homology"/>
<dbReference type="SUPFAM" id="SSF54637">
    <property type="entry name" value="Thioesterase/thiol ester dehydrase-isomerase"/>
    <property type="match status" value="1"/>
</dbReference>
<comment type="caution">
    <text evidence="3">The sequence shown here is derived from an EMBL/GenBank/DDBJ whole genome shotgun (WGS) entry which is preliminary data.</text>
</comment>
<gene>
    <name evidence="3" type="ORF">GCM10010841_02380</name>
</gene>
<dbReference type="CDD" id="cd00586">
    <property type="entry name" value="4HBT"/>
    <property type="match status" value="1"/>
</dbReference>
<keyword evidence="4" id="KW-1185">Reference proteome</keyword>
<sequence>MTRPLPHLRAAYPYHHPLQTRWADNDVYGHINNVTYYAYFDTAVNAYLAARGALDLQSGAVIGLVVETGCAFFAPAAFPEPLSVGVRVAHLGRSSVRYELAVFQEAADTACAQGHFVHVYVDRGTRRPVDFPDPLRGALAALQPV</sequence>
<evidence type="ECO:0000313" key="3">
    <source>
        <dbReference type="EMBL" id="GGL97529.1"/>
    </source>
</evidence>
<accession>A0ABQ2GJG2</accession>
<dbReference type="InterPro" id="IPR029069">
    <property type="entry name" value="HotDog_dom_sf"/>
</dbReference>